<evidence type="ECO:0000313" key="3">
    <source>
        <dbReference type="Proteomes" id="UP000002283"/>
    </source>
</evidence>
<organism evidence="2 3">
    <name type="scientific">Burkholderia mallei (strain NCTC 10229)</name>
    <dbReference type="NCBI Taxonomy" id="412022"/>
    <lineage>
        <taxon>Bacteria</taxon>
        <taxon>Pseudomonadati</taxon>
        <taxon>Pseudomonadota</taxon>
        <taxon>Betaproteobacteria</taxon>
        <taxon>Burkholderiales</taxon>
        <taxon>Burkholderiaceae</taxon>
        <taxon>Burkholderia</taxon>
        <taxon>pseudomallei group</taxon>
    </lineage>
</organism>
<proteinExistence type="predicted"/>
<evidence type="ECO:0000313" key="2">
    <source>
        <dbReference type="EMBL" id="ABM99574.1"/>
    </source>
</evidence>
<reference evidence="2 3" key="1">
    <citation type="submission" date="2007-01" db="EMBL/GenBank/DDBJ databases">
        <authorList>
            <person name="DeShazer D."/>
            <person name="Woods D.E."/>
            <person name="Nierman W.C."/>
        </authorList>
    </citation>
    <scope>NUCLEOTIDE SEQUENCE [LARGE SCALE GENOMIC DNA]</scope>
    <source>
        <strain evidence="2 3">NCTC 10229</strain>
    </source>
</reference>
<feature type="chain" id="PRO_5002645795" description="Secreted protein" evidence="1">
    <location>
        <begin position="23"/>
        <end position="85"/>
    </location>
</feature>
<protein>
    <recommendedName>
        <fullName evidence="4">Secreted protein</fullName>
    </recommendedName>
</protein>
<accession>A2RWZ7</accession>
<evidence type="ECO:0000256" key="1">
    <source>
        <dbReference type="SAM" id="SignalP"/>
    </source>
</evidence>
<gene>
    <name evidence="2" type="ordered locus">BMA10229_0392</name>
</gene>
<dbReference type="KEGG" id="bml:BMA10229_0392"/>
<dbReference type="AlphaFoldDB" id="A2RWZ7"/>
<dbReference type="HOGENOM" id="CLU_2551775_0_0_4"/>
<sequence>MFHVAACAVSAAAAVRSGPAAAAMVAARITWITLTALNGGPAAARAAAPRTRARRRAEWAAPARMAPRDALIMTVDASLFRPWPP</sequence>
<evidence type="ECO:0008006" key="4">
    <source>
        <dbReference type="Google" id="ProtNLM"/>
    </source>
</evidence>
<feature type="signal peptide" evidence="1">
    <location>
        <begin position="1"/>
        <end position="22"/>
    </location>
</feature>
<name>A2RWZ7_BURM9</name>
<keyword evidence="1" id="KW-0732">Signal</keyword>
<dbReference type="Proteomes" id="UP000002283">
    <property type="component" value="Chromosome II"/>
</dbReference>
<dbReference type="EMBL" id="CP000545">
    <property type="protein sequence ID" value="ABM99574.1"/>
    <property type="molecule type" value="Genomic_DNA"/>
</dbReference>